<dbReference type="RefSeq" id="WP_005575661.1">
    <property type="nucleotide sequence ID" value="NZ_FORO01000025.1"/>
</dbReference>
<dbReference type="GeneID" id="14207995"/>
<keyword evidence="1" id="KW-0812">Transmembrane</keyword>
<feature type="transmembrane region" description="Helical" evidence="1">
    <location>
        <begin position="61"/>
        <end position="81"/>
    </location>
</feature>
<feature type="transmembrane region" description="Helical" evidence="1">
    <location>
        <begin position="32"/>
        <end position="49"/>
    </location>
</feature>
<proteinExistence type="predicted"/>
<name>A0A1I3QWZ7_9EURY</name>
<organism evidence="2 3">
    <name type="scientific">Natronobacterium gregoryi</name>
    <dbReference type="NCBI Taxonomy" id="44930"/>
    <lineage>
        <taxon>Archaea</taxon>
        <taxon>Methanobacteriati</taxon>
        <taxon>Methanobacteriota</taxon>
        <taxon>Stenosarchaea group</taxon>
        <taxon>Halobacteria</taxon>
        <taxon>Halobacteriales</taxon>
        <taxon>Natrialbaceae</taxon>
        <taxon>Natronobacterium</taxon>
    </lineage>
</organism>
<protein>
    <submittedName>
        <fullName evidence="2">Uncharacterized protein</fullName>
    </submittedName>
</protein>
<dbReference type="OrthoDB" id="206423at2157"/>
<keyword evidence="1" id="KW-1133">Transmembrane helix</keyword>
<accession>A0A1I3QWZ7</accession>
<sequence length="116" mass="11745">MSRRVDGVLAGVLLFGLLGAFVATAATLSLPLFFLGSVLTAVLEAVLALRAEAVGQWWAHSVVRGGSLVVALAVVVAGSVVAPSIVLSFALGATVTYLGLLGLVATGIVPTTTDRW</sequence>
<evidence type="ECO:0000256" key="1">
    <source>
        <dbReference type="SAM" id="Phobius"/>
    </source>
</evidence>
<dbReference type="AlphaFoldDB" id="A0A1I3QWZ7"/>
<dbReference type="Proteomes" id="UP000182829">
    <property type="component" value="Unassembled WGS sequence"/>
</dbReference>
<evidence type="ECO:0000313" key="2">
    <source>
        <dbReference type="EMBL" id="SFJ37667.1"/>
    </source>
</evidence>
<dbReference type="EMBL" id="FORO01000025">
    <property type="protein sequence ID" value="SFJ37667.1"/>
    <property type="molecule type" value="Genomic_DNA"/>
</dbReference>
<keyword evidence="1" id="KW-0472">Membrane</keyword>
<feature type="transmembrane region" description="Helical" evidence="1">
    <location>
        <begin position="87"/>
        <end position="109"/>
    </location>
</feature>
<gene>
    <name evidence="2" type="ORF">SAMN05443661_12525</name>
</gene>
<dbReference type="OMA" id="REYWERP"/>
<reference evidence="2 3" key="1">
    <citation type="submission" date="2016-10" db="EMBL/GenBank/DDBJ databases">
        <authorList>
            <person name="de Groot N.N."/>
        </authorList>
    </citation>
    <scope>NUCLEOTIDE SEQUENCE [LARGE SCALE GENOMIC DNA]</scope>
    <source>
        <strain evidence="2 3">SP2</strain>
    </source>
</reference>
<evidence type="ECO:0000313" key="3">
    <source>
        <dbReference type="Proteomes" id="UP000182829"/>
    </source>
</evidence>